<dbReference type="Proteomes" id="UP000192731">
    <property type="component" value="Unassembled WGS sequence"/>
</dbReference>
<name>A0A1W1VQM0_DESTI</name>
<organism evidence="1 2">
    <name type="scientific">Desulfonispora thiosulfatigenes DSM 11270</name>
    <dbReference type="NCBI Taxonomy" id="656914"/>
    <lineage>
        <taxon>Bacteria</taxon>
        <taxon>Bacillati</taxon>
        <taxon>Bacillota</taxon>
        <taxon>Clostridia</taxon>
        <taxon>Eubacteriales</taxon>
        <taxon>Peptococcaceae</taxon>
        <taxon>Desulfonispora</taxon>
    </lineage>
</organism>
<keyword evidence="2" id="KW-1185">Reference proteome</keyword>
<evidence type="ECO:0000313" key="2">
    <source>
        <dbReference type="Proteomes" id="UP000192731"/>
    </source>
</evidence>
<reference evidence="1 2" key="1">
    <citation type="submission" date="2017-04" db="EMBL/GenBank/DDBJ databases">
        <authorList>
            <person name="Afonso C.L."/>
            <person name="Miller P.J."/>
            <person name="Scott M.A."/>
            <person name="Spackman E."/>
            <person name="Goraichik I."/>
            <person name="Dimitrov K.M."/>
            <person name="Suarez D.L."/>
            <person name="Swayne D.E."/>
        </authorList>
    </citation>
    <scope>NUCLEOTIDE SEQUENCE [LARGE SCALE GENOMIC DNA]</scope>
    <source>
        <strain evidence="1 2">DSM 11270</strain>
    </source>
</reference>
<accession>A0A1W1VQM0</accession>
<gene>
    <name evidence="1" type="ORF">SAMN00017405_0418</name>
</gene>
<proteinExistence type="predicted"/>
<evidence type="ECO:0000313" key="1">
    <source>
        <dbReference type="EMBL" id="SMB95520.1"/>
    </source>
</evidence>
<protein>
    <submittedName>
        <fullName evidence="1">Uncharacterized protein</fullName>
    </submittedName>
</protein>
<dbReference type="STRING" id="656914.SAMN00017405_0418"/>
<sequence length="98" mass="11035">MKHEIIDALESSLGDMNGKEQLSYLKDIAEYLNNNGQDVAQKLAERISRDCILQSRCPDCFSKLEITTFINCAGEYFGSPAYERGNEVFCPMCGWGDK</sequence>
<dbReference type="EMBL" id="FWWT01000022">
    <property type="protein sequence ID" value="SMB95520.1"/>
    <property type="molecule type" value="Genomic_DNA"/>
</dbReference>
<dbReference type="AlphaFoldDB" id="A0A1W1VQM0"/>
<dbReference type="RefSeq" id="WP_084054210.1">
    <property type="nucleotide sequence ID" value="NZ_FWWT01000022.1"/>
</dbReference>